<dbReference type="OrthoDB" id="9810469at2"/>
<evidence type="ECO:0000256" key="7">
    <source>
        <dbReference type="SAM" id="Phobius"/>
    </source>
</evidence>
<keyword evidence="10" id="KW-1185">Reference proteome</keyword>
<evidence type="ECO:0000256" key="3">
    <source>
        <dbReference type="ARBA" id="ARBA00022475"/>
    </source>
</evidence>
<protein>
    <recommendedName>
        <fullName evidence="8">Acyltransferase 3 domain-containing protein</fullName>
    </recommendedName>
</protein>
<evidence type="ECO:0000256" key="2">
    <source>
        <dbReference type="ARBA" id="ARBA00007400"/>
    </source>
</evidence>
<dbReference type="RefSeq" id="WP_127804980.1">
    <property type="nucleotide sequence ID" value="NZ_SACY01000005.1"/>
</dbReference>
<feature type="transmembrane region" description="Helical" evidence="7">
    <location>
        <begin position="286"/>
        <end position="308"/>
    </location>
</feature>
<feature type="transmembrane region" description="Helical" evidence="7">
    <location>
        <begin position="51"/>
        <end position="71"/>
    </location>
</feature>
<feature type="transmembrane region" description="Helical" evidence="7">
    <location>
        <begin position="246"/>
        <end position="265"/>
    </location>
</feature>
<organism evidence="9 10">
    <name type="scientific">Sandaracinomonas limnophila</name>
    <dbReference type="NCBI Taxonomy" id="1862386"/>
    <lineage>
        <taxon>Bacteria</taxon>
        <taxon>Pseudomonadati</taxon>
        <taxon>Bacteroidota</taxon>
        <taxon>Cytophagia</taxon>
        <taxon>Cytophagales</taxon>
        <taxon>Flectobacillaceae</taxon>
        <taxon>Sandaracinomonas</taxon>
    </lineage>
</organism>
<evidence type="ECO:0000256" key="4">
    <source>
        <dbReference type="ARBA" id="ARBA00022692"/>
    </source>
</evidence>
<proteinExistence type="inferred from homology"/>
<evidence type="ECO:0000313" key="10">
    <source>
        <dbReference type="Proteomes" id="UP000282832"/>
    </source>
</evidence>
<dbReference type="AlphaFoldDB" id="A0A437PMB3"/>
<feature type="transmembrane region" description="Helical" evidence="7">
    <location>
        <begin position="131"/>
        <end position="148"/>
    </location>
</feature>
<keyword evidence="5 7" id="KW-1133">Transmembrane helix</keyword>
<feature type="transmembrane region" description="Helical" evidence="7">
    <location>
        <begin position="314"/>
        <end position="334"/>
    </location>
</feature>
<dbReference type="PANTHER" id="PTHR40074">
    <property type="entry name" value="O-ACETYLTRANSFERASE WECH"/>
    <property type="match status" value="1"/>
</dbReference>
<dbReference type="Proteomes" id="UP000282832">
    <property type="component" value="Unassembled WGS sequence"/>
</dbReference>
<feature type="transmembrane region" description="Helical" evidence="7">
    <location>
        <begin position="83"/>
        <end position="104"/>
    </location>
</feature>
<evidence type="ECO:0000256" key="5">
    <source>
        <dbReference type="ARBA" id="ARBA00022989"/>
    </source>
</evidence>
<dbReference type="GO" id="GO:0016413">
    <property type="term" value="F:O-acetyltransferase activity"/>
    <property type="evidence" value="ECO:0007669"/>
    <property type="project" value="TreeGrafter"/>
</dbReference>
<sequence>MEKVKTQIVWLDWLRVLSTLAVILVHTGANLNKQFGQIPITDWWAANFWQGISRFCVPVFFMISGVTVLGNDLPIKEHFKKRFIRIVLPFLFWHTAYMFFNWIVRLKAKPMDFLQSIKWIGGQFQNYSSYHFWYIYALIGIYCILPVFNKWIKNATQNEILVILGLWFLTFFINNKDLWGWKFTIDLPYNSGYMGYLILGYYLFHFTPKFLQMKSVSLMLFTTGVLLILFPTFWISQNAGKMDLKFYANFTPGVLLESVGLFLMAKSFAFEGSKLASLRNFISKNSYGIYGAHLLGLFYLAKYGLHFYTFNPYISIPLTALTCLIICGIIVFLLKKIPFGKYFAG</sequence>
<feature type="domain" description="Acyltransferase 3" evidence="8">
    <location>
        <begin position="9"/>
        <end position="330"/>
    </location>
</feature>
<keyword evidence="6 7" id="KW-0472">Membrane</keyword>
<name>A0A437PMB3_9BACT</name>
<reference evidence="9 10" key="1">
    <citation type="submission" date="2019-01" db="EMBL/GenBank/DDBJ databases">
        <authorList>
            <person name="Chen W.-M."/>
        </authorList>
    </citation>
    <scope>NUCLEOTIDE SEQUENCE [LARGE SCALE GENOMIC DNA]</scope>
    <source>
        <strain evidence="9 10">FSY-15</strain>
    </source>
</reference>
<comment type="similarity">
    <text evidence="2">Belongs to the acyltransferase 3 family.</text>
</comment>
<gene>
    <name evidence="9" type="ORF">EOJ36_10115</name>
</gene>
<evidence type="ECO:0000259" key="8">
    <source>
        <dbReference type="Pfam" id="PF01757"/>
    </source>
</evidence>
<dbReference type="Pfam" id="PF01757">
    <property type="entry name" value="Acyl_transf_3"/>
    <property type="match status" value="1"/>
</dbReference>
<feature type="transmembrane region" description="Helical" evidence="7">
    <location>
        <begin position="160"/>
        <end position="175"/>
    </location>
</feature>
<keyword evidence="4 7" id="KW-0812">Transmembrane</keyword>
<feature type="transmembrane region" description="Helical" evidence="7">
    <location>
        <begin position="12"/>
        <end position="31"/>
    </location>
</feature>
<comment type="caution">
    <text evidence="9">The sequence shown here is derived from an EMBL/GenBank/DDBJ whole genome shotgun (WGS) entry which is preliminary data.</text>
</comment>
<dbReference type="EMBL" id="SACY01000005">
    <property type="protein sequence ID" value="RVU23428.1"/>
    <property type="molecule type" value="Genomic_DNA"/>
</dbReference>
<accession>A0A437PMB3</accession>
<keyword evidence="3" id="KW-1003">Cell membrane</keyword>
<dbReference type="GO" id="GO:0005886">
    <property type="term" value="C:plasma membrane"/>
    <property type="evidence" value="ECO:0007669"/>
    <property type="project" value="UniProtKB-SubCell"/>
</dbReference>
<feature type="transmembrane region" description="Helical" evidence="7">
    <location>
        <begin position="216"/>
        <end position="234"/>
    </location>
</feature>
<evidence type="ECO:0000256" key="1">
    <source>
        <dbReference type="ARBA" id="ARBA00004651"/>
    </source>
</evidence>
<dbReference type="GO" id="GO:0009246">
    <property type="term" value="P:enterobacterial common antigen biosynthetic process"/>
    <property type="evidence" value="ECO:0007669"/>
    <property type="project" value="TreeGrafter"/>
</dbReference>
<evidence type="ECO:0000313" key="9">
    <source>
        <dbReference type="EMBL" id="RVU23428.1"/>
    </source>
</evidence>
<comment type="subcellular location">
    <subcellularLocation>
        <location evidence="1">Cell membrane</location>
        <topology evidence="1">Multi-pass membrane protein</topology>
    </subcellularLocation>
</comment>
<dbReference type="InterPro" id="IPR002656">
    <property type="entry name" value="Acyl_transf_3_dom"/>
</dbReference>
<feature type="transmembrane region" description="Helical" evidence="7">
    <location>
        <begin position="187"/>
        <end position="204"/>
    </location>
</feature>
<dbReference type="PANTHER" id="PTHR40074:SF2">
    <property type="entry name" value="O-ACETYLTRANSFERASE WECH"/>
    <property type="match status" value="1"/>
</dbReference>
<evidence type="ECO:0000256" key="6">
    <source>
        <dbReference type="ARBA" id="ARBA00023136"/>
    </source>
</evidence>